<dbReference type="InParanoid" id="K9U5B7"/>
<dbReference type="InterPro" id="IPR038720">
    <property type="entry name" value="YprB_RNase_H-like_dom"/>
</dbReference>
<dbReference type="eggNOG" id="COG2251">
    <property type="taxonomic scope" value="Bacteria"/>
</dbReference>
<keyword evidence="4" id="KW-1185">Reference proteome</keyword>
<dbReference type="EMBL" id="CP003597">
    <property type="protein sequence ID" value="AFY89444.1"/>
    <property type="molecule type" value="Genomic_DNA"/>
</dbReference>
<feature type="region of interest" description="Disordered" evidence="1">
    <location>
        <begin position="325"/>
        <end position="351"/>
    </location>
</feature>
<dbReference type="GO" id="GO:0000166">
    <property type="term" value="F:nucleotide binding"/>
    <property type="evidence" value="ECO:0007669"/>
    <property type="project" value="InterPro"/>
</dbReference>
<proteinExistence type="predicted"/>
<dbReference type="InterPro" id="IPR019993">
    <property type="entry name" value="RecB_nuclease_TM0106_put"/>
</dbReference>
<sequence length="551" mass="63654">MGGDEVRDSATPKTALAPPHPIPQRTTHHSWFSCYARAMLMTAELLLQYQRCNRRPFLDRHGDLALKDAPSELLLKLQQDKFEHRQSMMAERIYQQPQYSKEDWQAGATATWQLMQQGVEQIYRGVIIARTSEDVTLLSRPDLLIKQPGQSIFGNWMYIPAQIELGKRPKLEYQVVAAFHGQALGMVQETTPDRAWLLLRRKEMYEVSLARVLPQMQQIFAECVQTLAAPQAPEVFISRQRCSLCRWYSYCSGVARSQQHLSLLPGVTPNRYKELQAIDLVTLESLAKANSSDLASLRGFDKKIAHHLVLQAQSVLENRPISLLREQGTGSREQGDKGDKGDRETREQLPITNYPLPNPIEIYFDIEAQPDLNLDYMLGVLVVDRLKQTETFHSLLAETQSDESTIWQQFLDIVGRYPQAPIFHFFSYEVETIRRLAQLYRTPAEQVRSIVDRCVDIYEQIAQTVVLPIESYALKAIARWIGFEWRDPQAHGSQCIYWYDRWLATGDRSFLEAIERYNEDDCRATRLVKDWLETFIKRELETDLDRVSLVS</sequence>
<evidence type="ECO:0000259" key="2">
    <source>
        <dbReference type="Pfam" id="PF13482"/>
    </source>
</evidence>
<dbReference type="InterPro" id="IPR010995">
    <property type="entry name" value="DNA_repair_Rad51/TF_NusA_a-hlx"/>
</dbReference>
<dbReference type="HOGENOM" id="CLU_044183_0_0_3"/>
<dbReference type="PATRIC" id="fig|251229.3.peg.4716"/>
<feature type="domain" description="YprB ribonuclease H-like" evidence="2">
    <location>
        <begin position="362"/>
        <end position="532"/>
    </location>
</feature>
<evidence type="ECO:0000256" key="1">
    <source>
        <dbReference type="SAM" id="MobiDB-lite"/>
    </source>
</evidence>
<dbReference type="Pfam" id="PF13482">
    <property type="entry name" value="RNase_H_2"/>
    <property type="match status" value="1"/>
</dbReference>
<evidence type="ECO:0000313" key="3">
    <source>
        <dbReference type="EMBL" id="AFY89444.1"/>
    </source>
</evidence>
<evidence type="ECO:0000313" key="4">
    <source>
        <dbReference type="Proteomes" id="UP000010384"/>
    </source>
</evidence>
<feature type="compositionally biased region" description="Basic and acidic residues" evidence="1">
    <location>
        <begin position="333"/>
        <end position="347"/>
    </location>
</feature>
<dbReference type="SUPFAM" id="SSF53098">
    <property type="entry name" value="Ribonuclease H-like"/>
    <property type="match status" value="1"/>
</dbReference>
<feature type="compositionally biased region" description="Basic and acidic residues" evidence="1">
    <location>
        <begin position="1"/>
        <end position="10"/>
    </location>
</feature>
<dbReference type="AlphaFoldDB" id="K9U5B7"/>
<gene>
    <name evidence="3" type="ORF">Chro_4040</name>
</gene>
<dbReference type="SUPFAM" id="SSF47794">
    <property type="entry name" value="Rad51 N-terminal domain-like"/>
    <property type="match status" value="1"/>
</dbReference>
<dbReference type="InterPro" id="IPR012337">
    <property type="entry name" value="RNaseH-like_sf"/>
</dbReference>
<feature type="region of interest" description="Disordered" evidence="1">
    <location>
        <begin position="1"/>
        <end position="22"/>
    </location>
</feature>
<dbReference type="Gene3D" id="1.10.150.20">
    <property type="entry name" value="5' to 3' exonuclease, C-terminal subdomain"/>
    <property type="match status" value="1"/>
</dbReference>
<accession>K9U5B7</accession>
<dbReference type="STRING" id="251229.Chro_4040"/>
<protein>
    <submittedName>
        <fullName evidence="3">RecB family nuclease, putative</fullName>
    </submittedName>
</protein>
<reference evidence="3 4" key="1">
    <citation type="submission" date="2012-06" db="EMBL/GenBank/DDBJ databases">
        <title>Finished chromosome of genome of Chroococcidiopsis thermalis PCC 7203.</title>
        <authorList>
            <consortium name="US DOE Joint Genome Institute"/>
            <person name="Gugger M."/>
            <person name="Coursin T."/>
            <person name="Rippka R."/>
            <person name="Tandeau De Marsac N."/>
            <person name="Huntemann M."/>
            <person name="Wei C.-L."/>
            <person name="Han J."/>
            <person name="Detter J.C."/>
            <person name="Han C."/>
            <person name="Tapia R."/>
            <person name="Davenport K."/>
            <person name="Daligault H."/>
            <person name="Erkkila T."/>
            <person name="Gu W."/>
            <person name="Munk A.C.C."/>
            <person name="Teshima H."/>
            <person name="Xu Y."/>
            <person name="Chain P."/>
            <person name="Chen A."/>
            <person name="Krypides N."/>
            <person name="Mavromatis K."/>
            <person name="Markowitz V."/>
            <person name="Szeto E."/>
            <person name="Ivanova N."/>
            <person name="Mikhailova N."/>
            <person name="Ovchinnikova G."/>
            <person name="Pagani I."/>
            <person name="Pati A."/>
            <person name="Goodwin L."/>
            <person name="Peters L."/>
            <person name="Pitluck S."/>
            <person name="Woyke T."/>
            <person name="Kerfeld C."/>
        </authorList>
    </citation>
    <scope>NUCLEOTIDE SEQUENCE [LARGE SCALE GENOMIC DNA]</scope>
    <source>
        <strain evidence="3 4">PCC 7203</strain>
    </source>
</reference>
<organism evidence="3 4">
    <name type="scientific">Chroococcidiopsis thermalis (strain PCC 7203)</name>
    <dbReference type="NCBI Taxonomy" id="251229"/>
    <lineage>
        <taxon>Bacteria</taxon>
        <taxon>Bacillati</taxon>
        <taxon>Cyanobacteriota</taxon>
        <taxon>Cyanophyceae</taxon>
        <taxon>Chroococcidiopsidales</taxon>
        <taxon>Chroococcidiopsidaceae</taxon>
        <taxon>Chroococcidiopsis</taxon>
    </lineage>
</organism>
<dbReference type="NCBIfam" id="TIGR03491">
    <property type="entry name" value="TM0106 family RecB-like putative nuclease"/>
    <property type="match status" value="1"/>
</dbReference>
<name>K9U5B7_CHRTP</name>
<dbReference type="KEGG" id="cthe:Chro_4040"/>
<dbReference type="Proteomes" id="UP000010384">
    <property type="component" value="Chromosome"/>
</dbReference>